<proteinExistence type="predicted"/>
<reference evidence="1" key="1">
    <citation type="journal article" date="2010" name="Insect Mol. Biol.">
        <title>The draft genome sequence of Arsenophonus nasoniae, son-killer bacterium of Nasonia vitripennis, reveals genes associated with virulence and symbiosis.</title>
        <authorList>
            <person name="Wilkes T."/>
            <person name="Darby A.C."/>
            <person name="Choi J."/>
            <person name="Colborne J.K."/>
            <person name="Werren J.H."/>
            <person name="Hurst G.D.D."/>
        </authorList>
    </citation>
    <scope>NUCLEOTIDE SEQUENCE</scope>
</reference>
<sequence length="83" mass="9877">MPLNNFAGGYMLLSDQELFSHLKRFHPRFQSLFEKHHQLDKQITELEGPNGAGYNDKVIKLKKEKLHLKDEIQRIIHQQIRLK</sequence>
<dbReference type="Pfam" id="PF04325">
    <property type="entry name" value="DUF465"/>
    <property type="match status" value="1"/>
</dbReference>
<protein>
    <recommendedName>
        <fullName evidence="2">DUF465 domain-containing protein</fullName>
    </recommendedName>
</protein>
<dbReference type="InterPro" id="IPR038444">
    <property type="entry name" value="DUF465_sf"/>
</dbReference>
<evidence type="ECO:0008006" key="2">
    <source>
        <dbReference type="Google" id="ProtNLM"/>
    </source>
</evidence>
<organism evidence="1">
    <name type="scientific">Arsenophonus nasoniae</name>
    <name type="common">son-killer infecting Nasonia vitripennis</name>
    <dbReference type="NCBI Taxonomy" id="638"/>
    <lineage>
        <taxon>Bacteria</taxon>
        <taxon>Pseudomonadati</taxon>
        <taxon>Pseudomonadota</taxon>
        <taxon>Gammaproteobacteria</taxon>
        <taxon>Enterobacterales</taxon>
        <taxon>Morganellaceae</taxon>
        <taxon>Arsenophonus</taxon>
    </lineage>
</organism>
<dbReference type="AlphaFoldDB" id="D2TXQ7"/>
<accession>D2TXQ7</accession>
<dbReference type="EMBL" id="FN545174">
    <property type="protein sequence ID" value="CBA72178.1"/>
    <property type="molecule type" value="Genomic_DNA"/>
</dbReference>
<dbReference type="Gene3D" id="6.10.280.50">
    <property type="match status" value="1"/>
</dbReference>
<dbReference type="InterPro" id="IPR007420">
    <property type="entry name" value="DUF465"/>
</dbReference>
<evidence type="ECO:0000313" key="1">
    <source>
        <dbReference type="EMBL" id="CBA72178.1"/>
    </source>
</evidence>
<name>D2TXQ7_9GAMM</name>
<gene>
    <name evidence="1" type="ORF">ARN_08860</name>
</gene>